<evidence type="ECO:0000313" key="1">
    <source>
        <dbReference type="EMBL" id="AEF81041.1"/>
    </source>
</evidence>
<gene>
    <name evidence="1" type="ordered locus">TREAZ_0613</name>
</gene>
<dbReference type="eggNOG" id="COG1848">
    <property type="taxonomic scope" value="Bacteria"/>
</dbReference>
<evidence type="ECO:0000313" key="2">
    <source>
        <dbReference type="Proteomes" id="UP000009222"/>
    </source>
</evidence>
<dbReference type="EMBL" id="CP001841">
    <property type="protein sequence ID" value="AEF81041.1"/>
    <property type="molecule type" value="Genomic_DNA"/>
</dbReference>
<dbReference type="RefSeq" id="WP_015711348.1">
    <property type="nucleotide sequence ID" value="NC_015577.1"/>
</dbReference>
<reference evidence="1 2" key="2">
    <citation type="journal article" date="2011" name="ISME J.">
        <title>RNA-seq reveals cooperative metabolic interactions between two termite-gut spirochete species in co-culture.</title>
        <authorList>
            <person name="Rosenthal A.Z."/>
            <person name="Matson E.G."/>
            <person name="Eldar A."/>
            <person name="Leadbetter J.R."/>
        </authorList>
    </citation>
    <scope>NUCLEOTIDE SEQUENCE [LARGE SCALE GENOMIC DNA]</scope>
    <source>
        <strain evidence="2">ATCC BAA-888 / DSM 13862 / ZAS-9</strain>
    </source>
</reference>
<organism evidence="1 2">
    <name type="scientific">Leadbettera azotonutricia (strain ATCC BAA-888 / DSM 13862 / ZAS-9)</name>
    <name type="common">Treponema azotonutricium</name>
    <dbReference type="NCBI Taxonomy" id="545695"/>
    <lineage>
        <taxon>Bacteria</taxon>
        <taxon>Pseudomonadati</taxon>
        <taxon>Spirochaetota</taxon>
        <taxon>Spirochaetia</taxon>
        <taxon>Spirochaetales</taxon>
        <taxon>Breznakiellaceae</taxon>
        <taxon>Leadbettera</taxon>
    </lineage>
</organism>
<dbReference type="STRING" id="545695.TREAZ_0613"/>
<dbReference type="KEGG" id="taz:TREAZ_0613"/>
<dbReference type="InParanoid" id="F5YBH2"/>
<dbReference type="InterPro" id="IPR029060">
    <property type="entry name" value="PIN-like_dom_sf"/>
</dbReference>
<dbReference type="Proteomes" id="UP000009222">
    <property type="component" value="Chromosome"/>
</dbReference>
<proteinExistence type="predicted"/>
<dbReference type="SUPFAM" id="SSF88723">
    <property type="entry name" value="PIN domain-like"/>
    <property type="match status" value="1"/>
</dbReference>
<reference evidence="2" key="1">
    <citation type="submission" date="2009-12" db="EMBL/GenBank/DDBJ databases">
        <title>Complete sequence of Treponema azotonutricium strain ZAS-9.</title>
        <authorList>
            <person name="Tetu S.G."/>
            <person name="Matson E."/>
            <person name="Ren Q."/>
            <person name="Seshadri R."/>
            <person name="Elbourne L."/>
            <person name="Hassan K.A."/>
            <person name="Durkin A."/>
            <person name="Radune D."/>
            <person name="Mohamoud Y."/>
            <person name="Shay R."/>
            <person name="Jin S."/>
            <person name="Zhang X."/>
            <person name="Lucey K."/>
            <person name="Ballor N.R."/>
            <person name="Ottesen E."/>
            <person name="Rosenthal R."/>
            <person name="Allen A."/>
            <person name="Leadbetter J.R."/>
            <person name="Paulsen I.T."/>
        </authorList>
    </citation>
    <scope>NUCLEOTIDE SEQUENCE [LARGE SCALE GENOMIC DNA]</scope>
    <source>
        <strain evidence="2">ATCC BAA-888 / DSM 13862 / ZAS-9</strain>
    </source>
</reference>
<name>F5YBH2_LEAAZ</name>
<sequence>MSQPKIYLETTMFSFYYETREDPHYQELKAQTRQVFDMIKAGKFEPYTSIYTTAEIDDNADPEKRENMLRLITDYGVKNLAVTPDVERLAALYIQEKAVPVSSTVDAFHIAITAVNGLDFIVSLNFGHIARPWTIERVRLVNAREGLKGIGIYKPVEVIESEDDTGLYD</sequence>
<dbReference type="HOGENOM" id="CLU_119411_1_0_12"/>
<evidence type="ECO:0008006" key="3">
    <source>
        <dbReference type="Google" id="ProtNLM"/>
    </source>
</evidence>
<protein>
    <recommendedName>
        <fullName evidence="3">PIN domain-containing protein</fullName>
    </recommendedName>
</protein>
<dbReference type="AlphaFoldDB" id="F5YBH2"/>
<keyword evidence="2" id="KW-1185">Reference proteome</keyword>
<accession>F5YBH2</accession>
<dbReference type="OrthoDB" id="9799824at2"/>